<dbReference type="PANTHER" id="PTHR30073">
    <property type="entry name" value="ASPARTATE--AMMONIA LIGASE"/>
    <property type="match status" value="1"/>
</dbReference>
<dbReference type="InterPro" id="IPR004618">
    <property type="entry name" value="AsnA"/>
</dbReference>
<evidence type="ECO:0000256" key="3">
    <source>
        <dbReference type="ARBA" id="ARBA00022605"/>
    </source>
</evidence>
<keyword evidence="6 7" id="KW-0061">Asparagine biosynthesis</keyword>
<evidence type="ECO:0000313" key="11">
    <source>
        <dbReference type="Proteomes" id="UP000254777"/>
    </source>
</evidence>
<organism evidence="10 11">
    <name type="scientific">Peptoniphilus indolicus</name>
    <dbReference type="NCBI Taxonomy" id="33030"/>
    <lineage>
        <taxon>Bacteria</taxon>
        <taxon>Bacillati</taxon>
        <taxon>Bacillota</taxon>
        <taxon>Tissierellia</taxon>
        <taxon>Tissierellales</taxon>
        <taxon>Peptoniphilaceae</taxon>
        <taxon>Peptoniphilus</taxon>
    </lineage>
</organism>
<keyword evidence="3 7" id="KW-0028">Amino-acid biosynthesis</keyword>
<comment type="pathway">
    <text evidence="7">Amino-acid biosynthesis; L-asparagine biosynthesis; L-asparagine from L-aspartate (ammonia route): step 1/1.</text>
</comment>
<evidence type="ECO:0000313" key="10">
    <source>
        <dbReference type="EMBL" id="SUB76149.1"/>
    </source>
</evidence>
<dbReference type="InterPro" id="IPR006195">
    <property type="entry name" value="aa-tRNA-synth_II"/>
</dbReference>
<comment type="similarity">
    <text evidence="7">Belongs to the class-II aminoacyl-tRNA synthetase family. AsnA subfamily.</text>
</comment>
<dbReference type="GO" id="GO:0016740">
    <property type="term" value="F:transferase activity"/>
    <property type="evidence" value="ECO:0007669"/>
    <property type="project" value="UniProtKB-ARBA"/>
</dbReference>
<keyword evidence="2 7" id="KW-0436">Ligase</keyword>
<feature type="domain" description="Aminoacyl-transfer RNA synthetases class-II family profile" evidence="9">
    <location>
        <begin position="96"/>
        <end position="323"/>
    </location>
</feature>
<dbReference type="InterPro" id="IPR045864">
    <property type="entry name" value="aa-tRNA-synth_II/BPL/LPL"/>
</dbReference>
<dbReference type="AlphaFoldDB" id="A0A379DE44"/>
<proteinExistence type="inferred from homology"/>
<dbReference type="UniPathway" id="UPA00134">
    <property type="reaction ID" value="UER00194"/>
</dbReference>
<comment type="catalytic activity">
    <reaction evidence="7">
        <text>L-aspartate + NH4(+) + ATP = L-asparagine + AMP + diphosphate + H(+)</text>
        <dbReference type="Rhea" id="RHEA:11372"/>
        <dbReference type="ChEBI" id="CHEBI:15378"/>
        <dbReference type="ChEBI" id="CHEBI:28938"/>
        <dbReference type="ChEBI" id="CHEBI:29991"/>
        <dbReference type="ChEBI" id="CHEBI:30616"/>
        <dbReference type="ChEBI" id="CHEBI:33019"/>
        <dbReference type="ChEBI" id="CHEBI:58048"/>
        <dbReference type="ChEBI" id="CHEBI:456215"/>
        <dbReference type="EC" id="6.3.1.1"/>
    </reaction>
</comment>
<evidence type="ECO:0000256" key="4">
    <source>
        <dbReference type="ARBA" id="ARBA00022741"/>
    </source>
</evidence>
<dbReference type="GO" id="GO:0005829">
    <property type="term" value="C:cytosol"/>
    <property type="evidence" value="ECO:0007669"/>
    <property type="project" value="TreeGrafter"/>
</dbReference>
<evidence type="ECO:0000259" key="9">
    <source>
        <dbReference type="PROSITE" id="PS50862"/>
    </source>
</evidence>
<dbReference type="NCBIfam" id="TIGR00669">
    <property type="entry name" value="asnA"/>
    <property type="match status" value="1"/>
</dbReference>
<evidence type="ECO:0000256" key="5">
    <source>
        <dbReference type="ARBA" id="ARBA00022840"/>
    </source>
</evidence>
<dbReference type="GO" id="GO:0005524">
    <property type="term" value="F:ATP binding"/>
    <property type="evidence" value="ECO:0007669"/>
    <property type="project" value="UniProtKB-UniRule"/>
</dbReference>
<dbReference type="Gene3D" id="3.30.930.10">
    <property type="entry name" value="Bira Bifunctional Protein, Domain 2"/>
    <property type="match status" value="1"/>
</dbReference>
<dbReference type="RefSeq" id="WP_004821655.1">
    <property type="nucleotide sequence ID" value="NZ_UGTH01000001.1"/>
</dbReference>
<dbReference type="Proteomes" id="UP000254777">
    <property type="component" value="Unassembled WGS sequence"/>
</dbReference>
<dbReference type="GO" id="GO:0004071">
    <property type="term" value="F:aspartate-ammonia ligase activity"/>
    <property type="evidence" value="ECO:0007669"/>
    <property type="project" value="UniProtKB-UniRule"/>
</dbReference>
<accession>A0A379DE44</accession>
<name>A0A379DE44_9FIRM</name>
<reference evidence="10 11" key="1">
    <citation type="submission" date="2018-06" db="EMBL/GenBank/DDBJ databases">
        <authorList>
            <consortium name="Pathogen Informatics"/>
            <person name="Doyle S."/>
        </authorList>
    </citation>
    <scope>NUCLEOTIDE SEQUENCE [LARGE SCALE GENOMIC DNA]</scope>
    <source>
        <strain evidence="10 11">NCTC11088</strain>
    </source>
</reference>
<dbReference type="EC" id="6.3.1.1" evidence="7 8"/>
<comment type="subcellular location">
    <subcellularLocation>
        <location evidence="7">Cytoplasm</location>
    </subcellularLocation>
</comment>
<protein>
    <recommendedName>
        <fullName evidence="7 8">Aspartate--ammonia ligase</fullName>
        <ecNumber evidence="7 8">6.3.1.1</ecNumber>
    </recommendedName>
    <alternativeName>
        <fullName evidence="7">Asparagine synthetase A</fullName>
    </alternativeName>
</protein>
<evidence type="ECO:0000256" key="8">
    <source>
        <dbReference type="NCBIfam" id="TIGR00669"/>
    </source>
</evidence>
<evidence type="ECO:0000256" key="7">
    <source>
        <dbReference type="HAMAP-Rule" id="MF_00555"/>
    </source>
</evidence>
<dbReference type="HAMAP" id="MF_00555">
    <property type="entry name" value="AsnA"/>
    <property type="match status" value="1"/>
</dbReference>
<dbReference type="GO" id="GO:0070981">
    <property type="term" value="P:L-asparagine biosynthetic process"/>
    <property type="evidence" value="ECO:0007669"/>
    <property type="project" value="UniProtKB-UniRule"/>
</dbReference>
<sequence length="332" mass="38228">MRNNSEVKKLDLKETQMAIKSLKDYFQRDLANTLNLARISAPIMVRPETGMNDNLSGVEKAVGFDFRKYGIGVEIVQSLAKWKRYALKEYGFKYYEGLYADMNALRPDEELDSIHSVYVDQWDWEKIIKAGDRNIEFLKSTVRQIFEVFKRAEEYINQVYPYVLSKKLPEEIFFITSEELLNKYPNMTSKERENAIVKEKKAVFIIGIGGKLSNGEPHDSRSADYDDWSLNGDILFWDPVINSAMEVSSMGIRVNKESLDNQLKLAGREHLKELEYHKGVLENTLPLTIGGGIGQSRLCMYFLEKKHIGEVQASVWDLDTIEECKKNGIILL</sequence>
<keyword evidence="5 7" id="KW-0067">ATP-binding</keyword>
<keyword evidence="4 7" id="KW-0547">Nucleotide-binding</keyword>
<evidence type="ECO:0000256" key="6">
    <source>
        <dbReference type="ARBA" id="ARBA00022888"/>
    </source>
</evidence>
<keyword evidence="1 7" id="KW-0963">Cytoplasm</keyword>
<dbReference type="SUPFAM" id="SSF55681">
    <property type="entry name" value="Class II aaRS and biotin synthetases"/>
    <property type="match status" value="1"/>
</dbReference>
<dbReference type="EMBL" id="UGTH01000001">
    <property type="protein sequence ID" value="SUB76149.1"/>
    <property type="molecule type" value="Genomic_DNA"/>
</dbReference>
<dbReference type="PROSITE" id="PS50862">
    <property type="entry name" value="AA_TRNA_LIGASE_II"/>
    <property type="match status" value="1"/>
</dbReference>
<dbReference type="PANTHER" id="PTHR30073:SF5">
    <property type="entry name" value="ASPARTATE--AMMONIA LIGASE"/>
    <property type="match status" value="1"/>
</dbReference>
<dbReference type="PIRSF" id="PIRSF001555">
    <property type="entry name" value="Asp_ammon_ligase"/>
    <property type="match status" value="1"/>
</dbReference>
<gene>
    <name evidence="7 10" type="primary">asnA</name>
    <name evidence="10" type="ORF">NCTC11088_01961</name>
</gene>
<evidence type="ECO:0000256" key="2">
    <source>
        <dbReference type="ARBA" id="ARBA00022598"/>
    </source>
</evidence>
<dbReference type="GO" id="GO:0140096">
    <property type="term" value="F:catalytic activity, acting on a protein"/>
    <property type="evidence" value="ECO:0007669"/>
    <property type="project" value="UniProtKB-ARBA"/>
</dbReference>
<evidence type="ECO:0000256" key="1">
    <source>
        <dbReference type="ARBA" id="ARBA00022490"/>
    </source>
</evidence>
<dbReference type="Pfam" id="PF03590">
    <property type="entry name" value="AsnA"/>
    <property type="match status" value="1"/>
</dbReference>